<protein>
    <submittedName>
        <fullName evidence="1">Transposase</fullName>
    </submittedName>
</protein>
<keyword evidence="2" id="KW-1185">Reference proteome</keyword>
<dbReference type="SUPFAM" id="SSF53098">
    <property type="entry name" value="Ribonuclease H-like"/>
    <property type="match status" value="1"/>
</dbReference>
<evidence type="ECO:0000313" key="2">
    <source>
        <dbReference type="Proteomes" id="UP000726136"/>
    </source>
</evidence>
<dbReference type="Proteomes" id="UP000726136">
    <property type="component" value="Unassembled WGS sequence"/>
</dbReference>
<evidence type="ECO:0000313" key="1">
    <source>
        <dbReference type="EMBL" id="MBF4377430.1"/>
    </source>
</evidence>
<dbReference type="Gene3D" id="3.30.420.10">
    <property type="entry name" value="Ribonuclease H-like superfamily/Ribonuclease H"/>
    <property type="match status" value="1"/>
</dbReference>
<reference evidence="1 2" key="1">
    <citation type="journal article" date="2021" name="PeerJ">
        <title>Analysis of 44 Vibrio anguillarum genomes reveals high genetic diversity.</title>
        <authorList>
            <person name="Hansen M.J."/>
            <person name="Dalsgaard I."/>
        </authorList>
    </citation>
    <scope>NUCLEOTIDE SEQUENCE [LARGE SCALE GENOMIC DNA]</scope>
    <source>
        <strain evidence="1 2">040915-1/1B</strain>
    </source>
</reference>
<accession>A0ABR9ZG59</accession>
<name>A0ABR9ZG59_VIBAN</name>
<proteinExistence type="predicted"/>
<comment type="caution">
    <text evidence="1">The sequence shown here is derived from an EMBL/GenBank/DDBJ whole genome shotgun (WGS) entry which is preliminary data.</text>
</comment>
<gene>
    <name evidence="1" type="ORF">EAY46_31145</name>
</gene>
<feature type="non-terminal residue" evidence="1">
    <location>
        <position position="1"/>
    </location>
</feature>
<dbReference type="InterPro" id="IPR012337">
    <property type="entry name" value="RNaseH-like_sf"/>
</dbReference>
<organism evidence="1 2">
    <name type="scientific">Vibrio anguillarum</name>
    <name type="common">Listonella anguillarum</name>
    <dbReference type="NCBI Taxonomy" id="55601"/>
    <lineage>
        <taxon>Bacteria</taxon>
        <taxon>Pseudomonadati</taxon>
        <taxon>Pseudomonadota</taxon>
        <taxon>Gammaproteobacteria</taxon>
        <taxon>Vibrionales</taxon>
        <taxon>Vibrionaceae</taxon>
        <taxon>Vibrio</taxon>
    </lineage>
</organism>
<dbReference type="InterPro" id="IPR036397">
    <property type="entry name" value="RNaseH_sf"/>
</dbReference>
<feature type="non-terminal residue" evidence="1">
    <location>
        <position position="121"/>
    </location>
</feature>
<sequence length="121" mass="13668">AALARHGKYYADKLYHYYQSVQMPTRILERVEIDHTPLDLILLHDDLLIPLGRAYLTLLVDVFSGCIIGFHLGFKAPSYVSASKAILHSIKKKDYISSLPIELQNEWPCSGKIENLVVDNG</sequence>
<dbReference type="EMBL" id="RDPI01001748">
    <property type="protein sequence ID" value="MBF4377430.1"/>
    <property type="molecule type" value="Genomic_DNA"/>
</dbReference>